<dbReference type="GO" id="GO:1990904">
    <property type="term" value="C:ribonucleoprotein complex"/>
    <property type="evidence" value="ECO:0007669"/>
    <property type="project" value="TreeGrafter"/>
</dbReference>
<dbReference type="Gene3D" id="3.10.450.50">
    <property type="match status" value="1"/>
</dbReference>
<accession>A0A6A6K956</accession>
<dbReference type="GO" id="GO:0005829">
    <property type="term" value="C:cytosol"/>
    <property type="evidence" value="ECO:0007669"/>
    <property type="project" value="TreeGrafter"/>
</dbReference>
<dbReference type="SUPFAM" id="SSF54427">
    <property type="entry name" value="NTF2-like"/>
    <property type="match status" value="1"/>
</dbReference>
<dbReference type="PANTHER" id="PTHR10693">
    <property type="entry name" value="RAS GTPASE-ACTIVATING PROTEIN-BINDING PROTEIN"/>
    <property type="match status" value="1"/>
</dbReference>
<name>A0A6A6K956_HEVBR</name>
<gene>
    <name evidence="3" type="ORF">GH714_026230</name>
</gene>
<keyword evidence="1" id="KW-0694">RNA-binding</keyword>
<dbReference type="EMBL" id="JAAGAX010000018">
    <property type="protein sequence ID" value="KAF2284538.1"/>
    <property type="molecule type" value="Genomic_DNA"/>
</dbReference>
<dbReference type="FunFam" id="3.10.450.50:FF:000003">
    <property type="entry name" value="Nuclear transport factor 2 family protein"/>
    <property type="match status" value="1"/>
</dbReference>
<proteinExistence type="predicted"/>
<dbReference type="AlphaFoldDB" id="A0A6A6K956"/>
<dbReference type="InterPro" id="IPR032710">
    <property type="entry name" value="NTF2-like_dom_sf"/>
</dbReference>
<dbReference type="Pfam" id="PF02136">
    <property type="entry name" value="NTF2"/>
    <property type="match status" value="1"/>
</dbReference>
<dbReference type="PANTHER" id="PTHR10693:SF20">
    <property type="entry name" value="AT27578P"/>
    <property type="match status" value="1"/>
</dbReference>
<sequence length="161" mass="17982">MAASIPEAPIPPPDVVGNAFVHQYYLILHQSPELVHRFYQDDSKLGRPEEGGIMSTTTTMHAINEKILSLGYGEFRAEITTVDSQESYDGGVLVLVTGYLTGNDNVRQKFTQSFFLAPQDKGYFVLNDVFRYVDDAKLQNGNLMLSIVLKVQPLLTRVRDG</sequence>
<feature type="domain" description="NTF2" evidence="2">
    <location>
        <begin position="16"/>
        <end position="132"/>
    </location>
</feature>
<reference evidence="3 4" key="1">
    <citation type="journal article" date="2020" name="Mol. Plant">
        <title>The Chromosome-Based Rubber Tree Genome Provides New Insights into Spurge Genome Evolution and Rubber Biosynthesis.</title>
        <authorList>
            <person name="Liu J."/>
            <person name="Shi C."/>
            <person name="Shi C.C."/>
            <person name="Li W."/>
            <person name="Zhang Q.J."/>
            <person name="Zhang Y."/>
            <person name="Li K."/>
            <person name="Lu H.F."/>
            <person name="Shi C."/>
            <person name="Zhu S.T."/>
            <person name="Xiao Z.Y."/>
            <person name="Nan H."/>
            <person name="Yue Y."/>
            <person name="Zhu X.G."/>
            <person name="Wu Y."/>
            <person name="Hong X.N."/>
            <person name="Fan G.Y."/>
            <person name="Tong Y."/>
            <person name="Zhang D."/>
            <person name="Mao C.L."/>
            <person name="Liu Y.L."/>
            <person name="Hao S.J."/>
            <person name="Liu W.Q."/>
            <person name="Lv M.Q."/>
            <person name="Zhang H.B."/>
            <person name="Liu Y."/>
            <person name="Hu-Tang G.R."/>
            <person name="Wang J.P."/>
            <person name="Wang J.H."/>
            <person name="Sun Y.H."/>
            <person name="Ni S.B."/>
            <person name="Chen W.B."/>
            <person name="Zhang X.C."/>
            <person name="Jiao Y.N."/>
            <person name="Eichler E.E."/>
            <person name="Li G.H."/>
            <person name="Liu X."/>
            <person name="Gao L.Z."/>
        </authorList>
    </citation>
    <scope>NUCLEOTIDE SEQUENCE [LARGE SCALE GENOMIC DNA]</scope>
    <source>
        <strain evidence="4">cv. GT1</strain>
        <tissue evidence="3">Leaf</tissue>
    </source>
</reference>
<evidence type="ECO:0000313" key="3">
    <source>
        <dbReference type="EMBL" id="KAF2284538.1"/>
    </source>
</evidence>
<dbReference type="CDD" id="cd00780">
    <property type="entry name" value="NTF2"/>
    <property type="match status" value="1"/>
</dbReference>
<dbReference type="Proteomes" id="UP000467840">
    <property type="component" value="Chromosome 12"/>
</dbReference>
<dbReference type="InterPro" id="IPR018222">
    <property type="entry name" value="Nuclear_transport_factor_2_euk"/>
</dbReference>
<comment type="caution">
    <text evidence="3">The sequence shown here is derived from an EMBL/GenBank/DDBJ whole genome shotgun (WGS) entry which is preliminary data.</text>
</comment>
<protein>
    <recommendedName>
        <fullName evidence="2">NTF2 domain-containing protein</fullName>
    </recommendedName>
</protein>
<evidence type="ECO:0000256" key="1">
    <source>
        <dbReference type="ARBA" id="ARBA00022884"/>
    </source>
</evidence>
<dbReference type="InterPro" id="IPR002075">
    <property type="entry name" value="NTF2_dom"/>
</dbReference>
<dbReference type="InterPro" id="IPR039539">
    <property type="entry name" value="Ras_GTPase_bind_prot"/>
</dbReference>
<dbReference type="GO" id="GO:0003729">
    <property type="term" value="F:mRNA binding"/>
    <property type="evidence" value="ECO:0007669"/>
    <property type="project" value="TreeGrafter"/>
</dbReference>
<evidence type="ECO:0000313" key="4">
    <source>
        <dbReference type="Proteomes" id="UP000467840"/>
    </source>
</evidence>
<organism evidence="3 4">
    <name type="scientific">Hevea brasiliensis</name>
    <name type="common">Para rubber tree</name>
    <name type="synonym">Siphonia brasiliensis</name>
    <dbReference type="NCBI Taxonomy" id="3981"/>
    <lineage>
        <taxon>Eukaryota</taxon>
        <taxon>Viridiplantae</taxon>
        <taxon>Streptophyta</taxon>
        <taxon>Embryophyta</taxon>
        <taxon>Tracheophyta</taxon>
        <taxon>Spermatophyta</taxon>
        <taxon>Magnoliopsida</taxon>
        <taxon>eudicotyledons</taxon>
        <taxon>Gunneridae</taxon>
        <taxon>Pentapetalae</taxon>
        <taxon>rosids</taxon>
        <taxon>fabids</taxon>
        <taxon>Malpighiales</taxon>
        <taxon>Euphorbiaceae</taxon>
        <taxon>Crotonoideae</taxon>
        <taxon>Micrandreae</taxon>
        <taxon>Hevea</taxon>
    </lineage>
</organism>
<dbReference type="PROSITE" id="PS50177">
    <property type="entry name" value="NTF2_DOMAIN"/>
    <property type="match status" value="1"/>
</dbReference>
<keyword evidence="4" id="KW-1185">Reference proteome</keyword>
<evidence type="ECO:0000259" key="2">
    <source>
        <dbReference type="PROSITE" id="PS50177"/>
    </source>
</evidence>